<dbReference type="GO" id="GO:0000252">
    <property type="term" value="F:3-beta-hydroxysteroid dehydrogenase [NAD(P)+]/C4-decarboxylase activity"/>
    <property type="evidence" value="ECO:0007669"/>
    <property type="project" value="TreeGrafter"/>
</dbReference>
<sequence>MLFYLLLFIILLLSALSTLFYASFLIFGKQRDFHVKPSDFLSTKLDKSTLDFIESEKPKKTGLVYGVVGGSGFLGRHLIRALLERGETKIYNFDLVKDSTKFSYSDLDDRIKFCKVDVRSRSSILEAFKAADHIDVVYSVFAAIRPHNFLSADLHLSWEVNVIGTENLIAVLKDLGIKMLIQTSTSNVTLGYDRLNTFNGTEDIGYTKHPFNHYCLTKSKAEKLVLKSNCEELKTGSIRPCTYIYGMGDAFSTSILSGNKIINPSFNKNVVADYVYVENVVHGHLLLEEKLRTEWNLVGGKAFNISNEEPMSDEEFTSILTSFDKTLNWRGYVPPLLLWLVTLIFTFKGLFNSKSSTIILNYPVFLLCNNSNTYR</sequence>
<dbReference type="SUPFAM" id="SSF51735">
    <property type="entry name" value="NAD(P)-binding Rossmann-fold domains"/>
    <property type="match status" value="1"/>
</dbReference>
<dbReference type="Proteomes" id="UP001211065">
    <property type="component" value="Unassembled WGS sequence"/>
</dbReference>
<comment type="caution">
    <text evidence="4">The sequence shown here is derived from an EMBL/GenBank/DDBJ whole genome shotgun (WGS) entry which is preliminary data.</text>
</comment>
<feature type="domain" description="3-beta hydroxysteroid dehydrogenase/isomerase" evidence="3">
    <location>
        <begin position="67"/>
        <end position="320"/>
    </location>
</feature>
<evidence type="ECO:0000259" key="3">
    <source>
        <dbReference type="Pfam" id="PF01073"/>
    </source>
</evidence>
<dbReference type="PANTHER" id="PTHR10366">
    <property type="entry name" value="NAD DEPENDENT EPIMERASE/DEHYDRATASE"/>
    <property type="match status" value="1"/>
</dbReference>
<dbReference type="InterPro" id="IPR050425">
    <property type="entry name" value="NAD(P)_dehydrat-like"/>
</dbReference>
<organism evidence="4 5">
    <name type="scientific">Clydaea vesicula</name>
    <dbReference type="NCBI Taxonomy" id="447962"/>
    <lineage>
        <taxon>Eukaryota</taxon>
        <taxon>Fungi</taxon>
        <taxon>Fungi incertae sedis</taxon>
        <taxon>Chytridiomycota</taxon>
        <taxon>Chytridiomycota incertae sedis</taxon>
        <taxon>Chytridiomycetes</taxon>
        <taxon>Lobulomycetales</taxon>
        <taxon>Lobulomycetaceae</taxon>
        <taxon>Clydaea</taxon>
    </lineage>
</organism>
<gene>
    <name evidence="4" type="ORF">HK099_008105</name>
</gene>
<dbReference type="AlphaFoldDB" id="A0AAD5U0I0"/>
<dbReference type="EMBL" id="JADGJW010000858">
    <property type="protein sequence ID" value="KAJ3211055.1"/>
    <property type="molecule type" value="Genomic_DNA"/>
</dbReference>
<evidence type="ECO:0000313" key="4">
    <source>
        <dbReference type="EMBL" id="KAJ3211055.1"/>
    </source>
</evidence>
<protein>
    <recommendedName>
        <fullName evidence="3">3-beta hydroxysteroid dehydrogenase/isomerase domain-containing protein</fullName>
    </recommendedName>
</protein>
<keyword evidence="1" id="KW-0560">Oxidoreductase</keyword>
<dbReference type="PANTHER" id="PTHR10366:SF564">
    <property type="entry name" value="STEROL-4-ALPHA-CARBOXYLATE 3-DEHYDROGENASE, DECARBOXYLATING"/>
    <property type="match status" value="1"/>
</dbReference>
<dbReference type="Pfam" id="PF01073">
    <property type="entry name" value="3Beta_HSD"/>
    <property type="match status" value="1"/>
</dbReference>
<dbReference type="InterPro" id="IPR036291">
    <property type="entry name" value="NAD(P)-bd_dom_sf"/>
</dbReference>
<name>A0AAD5U0I0_9FUNG</name>
<evidence type="ECO:0000313" key="5">
    <source>
        <dbReference type="Proteomes" id="UP001211065"/>
    </source>
</evidence>
<evidence type="ECO:0000256" key="2">
    <source>
        <dbReference type="ARBA" id="ARBA00023445"/>
    </source>
</evidence>
<proteinExistence type="inferred from homology"/>
<dbReference type="GO" id="GO:0005783">
    <property type="term" value="C:endoplasmic reticulum"/>
    <property type="evidence" value="ECO:0007669"/>
    <property type="project" value="TreeGrafter"/>
</dbReference>
<dbReference type="GO" id="GO:0006696">
    <property type="term" value="P:ergosterol biosynthetic process"/>
    <property type="evidence" value="ECO:0007669"/>
    <property type="project" value="TreeGrafter"/>
</dbReference>
<evidence type="ECO:0000256" key="1">
    <source>
        <dbReference type="ARBA" id="ARBA00023002"/>
    </source>
</evidence>
<reference evidence="4" key="1">
    <citation type="submission" date="2020-05" db="EMBL/GenBank/DDBJ databases">
        <title>Phylogenomic resolution of chytrid fungi.</title>
        <authorList>
            <person name="Stajich J.E."/>
            <person name="Amses K."/>
            <person name="Simmons R."/>
            <person name="Seto K."/>
            <person name="Myers J."/>
            <person name="Bonds A."/>
            <person name="Quandt C.A."/>
            <person name="Barry K."/>
            <person name="Liu P."/>
            <person name="Grigoriev I."/>
            <person name="Longcore J.E."/>
            <person name="James T.Y."/>
        </authorList>
    </citation>
    <scope>NUCLEOTIDE SEQUENCE</scope>
    <source>
        <strain evidence="4">JEL0476</strain>
    </source>
</reference>
<dbReference type="Gene3D" id="3.40.50.720">
    <property type="entry name" value="NAD(P)-binding Rossmann-like Domain"/>
    <property type="match status" value="1"/>
</dbReference>
<comment type="similarity">
    <text evidence="2">Belongs to the NAD(P)-dependent epimerase/dehydratase family. Dihydroflavonol-4-reductase subfamily.</text>
</comment>
<keyword evidence="5" id="KW-1185">Reference proteome</keyword>
<dbReference type="InterPro" id="IPR002225">
    <property type="entry name" value="3Beta_OHSteriod_DH/Estase"/>
</dbReference>
<accession>A0AAD5U0I0</accession>